<feature type="transmembrane region" description="Helical" evidence="2">
    <location>
        <begin position="38"/>
        <end position="60"/>
    </location>
</feature>
<keyword evidence="2" id="KW-0812">Transmembrane</keyword>
<evidence type="ECO:0000313" key="4">
    <source>
        <dbReference type="Proteomes" id="UP000503447"/>
    </source>
</evidence>
<dbReference type="Gene3D" id="1.25.40.10">
    <property type="entry name" value="Tetratricopeptide repeat domain"/>
    <property type="match status" value="2"/>
</dbReference>
<feature type="transmembrane region" description="Helical" evidence="2">
    <location>
        <begin position="253"/>
        <end position="273"/>
    </location>
</feature>
<dbReference type="SUPFAM" id="SSF48452">
    <property type="entry name" value="TPR-like"/>
    <property type="match status" value="1"/>
</dbReference>
<name>A0A6M5Z0M5_9BACT</name>
<dbReference type="RefSeq" id="WP_171474334.1">
    <property type="nucleotide sequence ID" value="NZ_CP053452.2"/>
</dbReference>
<dbReference type="InterPro" id="IPR011990">
    <property type="entry name" value="TPR-like_helical_dom_sf"/>
</dbReference>
<keyword evidence="2" id="KW-0472">Membrane</keyword>
<dbReference type="SMART" id="SM00028">
    <property type="entry name" value="TPR"/>
    <property type="match status" value="4"/>
</dbReference>
<evidence type="ECO:0000256" key="1">
    <source>
        <dbReference type="PROSITE-ProRule" id="PRU00339"/>
    </source>
</evidence>
<evidence type="ECO:0000256" key="2">
    <source>
        <dbReference type="SAM" id="Phobius"/>
    </source>
</evidence>
<keyword evidence="4" id="KW-1185">Reference proteome</keyword>
<dbReference type="Pfam" id="PF13181">
    <property type="entry name" value="TPR_8"/>
    <property type="match status" value="1"/>
</dbReference>
<keyword evidence="2" id="KW-1133">Transmembrane helix</keyword>
<feature type="transmembrane region" description="Helical" evidence="2">
    <location>
        <begin position="131"/>
        <end position="147"/>
    </location>
</feature>
<sequence length="900" mass="100193">MTPWHRNEYMLKGLFLGLWVFFALQVPANPADAWKDILWVLGWVGTGLVAGFGLGTVKLASRGMKPWDNWRAFPFLVLLESPLFIYAGIMLGLGFGVLSGSPLLQPWSEPVARAFGLTWDDIKHAPPVGDWLLHCIVGGALLGLCLYRMRQMEDGQTRFFLGLGVAALMVYLASEYLLKIKVDVFVPDPTDPGRMIPKLVPDPADPGKLMTERVPFFDNPATRFNLGIYILCGLPFFYLLTLSGEAEESEVEIMTLCAALGVALYLIGFGTGLGGAAPFLIPVVLYFVYATRVLPGLRVFKHVLRGFSYMNVGRLALALRFFRRALQLNPEGQLANEGMLALHNSLTLSKLERDPELMASLDFGLCLDRAAALLMIPPTPVAREEAEKFLALVEQKKPAYQAKVDYLRTVSFVHARQYESAAEALARLLSPETPGYHTGLRRQIYFDALYLALDGPKGLTDRLGWAEMNKPGRRMEAIAAVERKLAADPAHEKAKEYRTMLYSQLSEGEFVSAAATGEPREFNYEYVEQLGYQLVDENDPDRRDRGLGYLRIAARGLPEHGPGIFKKLADVSEKLGDPKTARGYTEQIRRVGKQVNPRNLAKDQREIYFVALRKLAALLEQDGDAVKAEADAADARGDAAGRGAKDAEARPFYESAIEHYREYLDGGGGSALEAYRKIAELYGKMRDGLNAVLNTEAALAYSGTDPDLARKRDSYYYSVSVERLTAAKENVGKWFDVGYCVKKAMSVLNSRDADADLLDWATHLTRLAKVVEPASNRVRLVEARCLLRRGERDAGLSLLEDVREGAKGSGDEEEAWYNTTRILGQLYLEELNRPDLALKAYTDYKDYHKSGADTLFQIARCYEATNDLGNAVKFYNAVTAYEEHPKYWDAKDALKRLGKG</sequence>
<dbReference type="InterPro" id="IPR019734">
    <property type="entry name" value="TPR_rpt"/>
</dbReference>
<dbReference type="Proteomes" id="UP000503447">
    <property type="component" value="Chromosome"/>
</dbReference>
<evidence type="ECO:0000313" key="3">
    <source>
        <dbReference type="EMBL" id="QJW99354.1"/>
    </source>
</evidence>
<protein>
    <submittedName>
        <fullName evidence="3">Uncharacterized protein</fullName>
    </submittedName>
</protein>
<feature type="repeat" description="TPR" evidence="1">
    <location>
        <begin position="299"/>
        <end position="332"/>
    </location>
</feature>
<feature type="transmembrane region" description="Helical" evidence="2">
    <location>
        <begin position="224"/>
        <end position="241"/>
    </location>
</feature>
<reference evidence="4" key="1">
    <citation type="submission" date="2020-05" db="EMBL/GenBank/DDBJ databases">
        <title>Frigoriglobus tundricola gen. nov., sp. nov., a psychrotolerant cellulolytic planctomycete of the family Gemmataceae with two divergent copies of 16S rRNA gene.</title>
        <authorList>
            <person name="Kulichevskaya I.S."/>
            <person name="Ivanova A.A."/>
            <person name="Naumoff D.G."/>
            <person name="Beletsky A.V."/>
            <person name="Rijpstra W.I.C."/>
            <person name="Sinninghe Damste J.S."/>
            <person name="Mardanov A.V."/>
            <person name="Ravin N.V."/>
            <person name="Dedysh S.N."/>
        </authorList>
    </citation>
    <scope>NUCLEOTIDE SEQUENCE [LARGE SCALE GENOMIC DNA]</scope>
    <source>
        <strain evidence="4">PL17</strain>
    </source>
</reference>
<keyword evidence="1" id="KW-0802">TPR repeat</keyword>
<dbReference type="EMBL" id="CP053452">
    <property type="protein sequence ID" value="QJW99354.1"/>
    <property type="molecule type" value="Genomic_DNA"/>
</dbReference>
<gene>
    <name evidence="3" type="ORF">FTUN_6962</name>
</gene>
<dbReference type="AlphaFoldDB" id="A0A6M5Z0M5"/>
<feature type="transmembrane region" description="Helical" evidence="2">
    <location>
        <begin position="159"/>
        <end position="178"/>
    </location>
</feature>
<accession>A0A6M5Z0M5</accession>
<feature type="transmembrane region" description="Helical" evidence="2">
    <location>
        <begin position="72"/>
        <end position="98"/>
    </location>
</feature>
<organism evidence="3 4">
    <name type="scientific">Frigoriglobus tundricola</name>
    <dbReference type="NCBI Taxonomy" id="2774151"/>
    <lineage>
        <taxon>Bacteria</taxon>
        <taxon>Pseudomonadati</taxon>
        <taxon>Planctomycetota</taxon>
        <taxon>Planctomycetia</taxon>
        <taxon>Gemmatales</taxon>
        <taxon>Gemmataceae</taxon>
        <taxon>Frigoriglobus</taxon>
    </lineage>
</organism>
<proteinExistence type="predicted"/>
<dbReference type="PROSITE" id="PS50005">
    <property type="entry name" value="TPR"/>
    <property type="match status" value="1"/>
</dbReference>
<dbReference type="KEGG" id="ftj:FTUN_6962"/>